<reference evidence="1" key="1">
    <citation type="submission" date="2016-06" db="EMBL/GenBank/DDBJ databases">
        <authorList>
            <person name="Cuomo C."/>
            <person name="Litvintseva A."/>
            <person name="Heitman J."/>
            <person name="Chen Y."/>
            <person name="Sun S."/>
            <person name="Springer D."/>
            <person name="Dromer F."/>
            <person name="Young S."/>
            <person name="Zeng Q."/>
            <person name="Chapman S."/>
            <person name="Gujja S."/>
            <person name="Saif S."/>
            <person name="Birren B."/>
        </authorList>
    </citation>
    <scope>NUCLEOTIDE SEQUENCE</scope>
    <source>
        <strain evidence="1">CBS 7841</strain>
    </source>
</reference>
<dbReference type="EMBL" id="CP143791">
    <property type="protein sequence ID" value="WVN90986.1"/>
    <property type="molecule type" value="Genomic_DNA"/>
</dbReference>
<proteinExistence type="predicted"/>
<accession>A0AAJ8JYX5</accession>
<dbReference type="Proteomes" id="UP000094043">
    <property type="component" value="Chromosome 8"/>
</dbReference>
<gene>
    <name evidence="1" type="ORF">L203_106231</name>
</gene>
<evidence type="ECO:0000313" key="1">
    <source>
        <dbReference type="EMBL" id="WVN90986.1"/>
    </source>
</evidence>
<sequence>MKLPKQLEGKPVNYHKGHSCRNKHIYHRHSEGVFLRSIHGYCISNTSRPLESERMKSRARDRLRLKEPWQTLRLI</sequence>
<dbReference type="RefSeq" id="XP_066071686.1">
    <property type="nucleotide sequence ID" value="XM_066215589.1"/>
</dbReference>
<reference evidence="1" key="3">
    <citation type="submission" date="2024-01" db="EMBL/GenBank/DDBJ databases">
        <authorList>
            <person name="Coelho M.A."/>
            <person name="David-Palma M."/>
            <person name="Shea T."/>
            <person name="Sun S."/>
            <person name="Cuomo C.A."/>
            <person name="Heitman J."/>
        </authorList>
    </citation>
    <scope>NUCLEOTIDE SEQUENCE</scope>
    <source>
        <strain evidence="1">CBS 7841</strain>
    </source>
</reference>
<dbReference type="KEGG" id="cdep:91090439"/>
<evidence type="ECO:0000313" key="2">
    <source>
        <dbReference type="Proteomes" id="UP000094043"/>
    </source>
</evidence>
<organism evidence="1 2">
    <name type="scientific">Cryptococcus depauperatus CBS 7841</name>
    <dbReference type="NCBI Taxonomy" id="1295531"/>
    <lineage>
        <taxon>Eukaryota</taxon>
        <taxon>Fungi</taxon>
        <taxon>Dikarya</taxon>
        <taxon>Basidiomycota</taxon>
        <taxon>Agaricomycotina</taxon>
        <taxon>Tremellomycetes</taxon>
        <taxon>Tremellales</taxon>
        <taxon>Cryptococcaceae</taxon>
        <taxon>Cryptococcus</taxon>
    </lineage>
</organism>
<dbReference type="GeneID" id="91090439"/>
<keyword evidence="2" id="KW-1185">Reference proteome</keyword>
<dbReference type="AlphaFoldDB" id="A0AAJ8JYX5"/>
<name>A0AAJ8JYX5_9TREE</name>
<reference evidence="1" key="2">
    <citation type="journal article" date="2022" name="Elife">
        <title>Obligate sexual reproduction of a homothallic fungus closely related to the Cryptococcus pathogenic species complex.</title>
        <authorList>
            <person name="Passer A.R."/>
            <person name="Clancey S.A."/>
            <person name="Shea T."/>
            <person name="David-Palma M."/>
            <person name="Averette A.F."/>
            <person name="Boekhout T."/>
            <person name="Porcel B.M."/>
            <person name="Nowrousian M."/>
            <person name="Cuomo C.A."/>
            <person name="Sun S."/>
            <person name="Heitman J."/>
            <person name="Coelho M.A."/>
        </authorList>
    </citation>
    <scope>NUCLEOTIDE SEQUENCE</scope>
    <source>
        <strain evidence="1">CBS 7841</strain>
    </source>
</reference>
<protein>
    <submittedName>
        <fullName evidence="1">Uncharacterized protein</fullName>
    </submittedName>
</protein>